<evidence type="ECO:0000256" key="4">
    <source>
        <dbReference type="ARBA" id="ARBA00023163"/>
    </source>
</evidence>
<dbReference type="GO" id="GO:0003700">
    <property type="term" value="F:DNA-binding transcription factor activity"/>
    <property type="evidence" value="ECO:0007669"/>
    <property type="project" value="InterPro"/>
</dbReference>
<dbReference type="AlphaFoldDB" id="A0A9D2VVA4"/>
<dbReference type="SUPFAM" id="SSF46785">
    <property type="entry name" value="Winged helix' DNA-binding domain"/>
    <property type="match status" value="1"/>
</dbReference>
<comment type="similarity">
    <text evidence="1">Belongs to the LysR transcriptional regulatory family.</text>
</comment>
<dbReference type="Proteomes" id="UP000813420">
    <property type="component" value="Unassembled WGS sequence"/>
</dbReference>
<evidence type="ECO:0000256" key="2">
    <source>
        <dbReference type="ARBA" id="ARBA00023015"/>
    </source>
</evidence>
<dbReference type="Gene3D" id="3.40.190.10">
    <property type="entry name" value="Periplasmic binding protein-like II"/>
    <property type="match status" value="2"/>
</dbReference>
<dbReference type="RefSeq" id="WP_277271427.1">
    <property type="nucleotide sequence ID" value="NZ_DYXE01000003.1"/>
</dbReference>
<dbReference type="InterPro" id="IPR036388">
    <property type="entry name" value="WH-like_DNA-bd_sf"/>
</dbReference>
<dbReference type="Pfam" id="PF00126">
    <property type="entry name" value="HTH_1"/>
    <property type="match status" value="1"/>
</dbReference>
<dbReference type="PANTHER" id="PTHR30126">
    <property type="entry name" value="HTH-TYPE TRANSCRIPTIONAL REGULATOR"/>
    <property type="match status" value="1"/>
</dbReference>
<organism evidence="6 7">
    <name type="scientific">Merdimonas faecis</name>
    <dbReference type="NCBI Taxonomy" id="1653435"/>
    <lineage>
        <taxon>Bacteria</taxon>
        <taxon>Bacillati</taxon>
        <taxon>Bacillota</taxon>
        <taxon>Clostridia</taxon>
        <taxon>Lachnospirales</taxon>
        <taxon>Lachnospiraceae</taxon>
        <taxon>Merdimonas</taxon>
    </lineage>
</organism>
<name>A0A9D2VVA4_9FIRM</name>
<dbReference type="SUPFAM" id="SSF53850">
    <property type="entry name" value="Periplasmic binding protein-like II"/>
    <property type="match status" value="1"/>
</dbReference>
<gene>
    <name evidence="6" type="ORF">K8V39_00335</name>
</gene>
<dbReference type="InterPro" id="IPR036390">
    <property type="entry name" value="WH_DNA-bd_sf"/>
</dbReference>
<evidence type="ECO:0000256" key="3">
    <source>
        <dbReference type="ARBA" id="ARBA00023125"/>
    </source>
</evidence>
<feature type="domain" description="HTH lysR-type" evidence="5">
    <location>
        <begin position="1"/>
        <end position="58"/>
    </location>
</feature>
<dbReference type="EMBL" id="DYXE01000003">
    <property type="protein sequence ID" value="HJH48697.1"/>
    <property type="molecule type" value="Genomic_DNA"/>
</dbReference>
<dbReference type="GO" id="GO:0000976">
    <property type="term" value="F:transcription cis-regulatory region binding"/>
    <property type="evidence" value="ECO:0007669"/>
    <property type="project" value="TreeGrafter"/>
</dbReference>
<dbReference type="Pfam" id="PF03466">
    <property type="entry name" value="LysR_substrate"/>
    <property type="match status" value="1"/>
</dbReference>
<dbReference type="InterPro" id="IPR000847">
    <property type="entry name" value="LysR_HTH_N"/>
</dbReference>
<evidence type="ECO:0000313" key="6">
    <source>
        <dbReference type="EMBL" id="HJH48697.1"/>
    </source>
</evidence>
<proteinExistence type="inferred from homology"/>
<evidence type="ECO:0000313" key="7">
    <source>
        <dbReference type="Proteomes" id="UP000813420"/>
    </source>
</evidence>
<comment type="caution">
    <text evidence="6">The sequence shown here is derived from an EMBL/GenBank/DDBJ whole genome shotgun (WGS) entry which is preliminary data.</text>
</comment>
<reference evidence="6" key="1">
    <citation type="journal article" date="2021" name="PeerJ">
        <title>Extensive microbial diversity within the chicken gut microbiome revealed by metagenomics and culture.</title>
        <authorList>
            <person name="Gilroy R."/>
            <person name="Ravi A."/>
            <person name="Getino M."/>
            <person name="Pursley I."/>
            <person name="Horton D.L."/>
            <person name="Alikhan N.F."/>
            <person name="Baker D."/>
            <person name="Gharbi K."/>
            <person name="Hall N."/>
            <person name="Watson M."/>
            <person name="Adriaenssens E.M."/>
            <person name="Foster-Nyarko E."/>
            <person name="Jarju S."/>
            <person name="Secka A."/>
            <person name="Antonio M."/>
            <person name="Oren A."/>
            <person name="Chaudhuri R.R."/>
            <person name="La Ragione R."/>
            <person name="Hildebrand F."/>
            <person name="Pallen M.J."/>
        </authorList>
    </citation>
    <scope>NUCLEOTIDE SEQUENCE</scope>
    <source>
        <strain evidence="6">USAMLcec4-12693</strain>
    </source>
</reference>
<dbReference type="PRINTS" id="PR00039">
    <property type="entry name" value="HTHLYSR"/>
</dbReference>
<evidence type="ECO:0000259" key="5">
    <source>
        <dbReference type="PROSITE" id="PS50931"/>
    </source>
</evidence>
<accession>A0A9D2VVA4</accession>
<protein>
    <submittedName>
        <fullName evidence="6">LysR family transcriptional regulator</fullName>
    </submittedName>
</protein>
<dbReference type="PROSITE" id="PS50931">
    <property type="entry name" value="HTH_LYSR"/>
    <property type="match status" value="1"/>
</dbReference>
<dbReference type="PANTHER" id="PTHR30126:SF39">
    <property type="entry name" value="HTH-TYPE TRANSCRIPTIONAL REGULATOR CYSL"/>
    <property type="match status" value="1"/>
</dbReference>
<keyword evidence="2" id="KW-0805">Transcription regulation</keyword>
<reference evidence="6" key="2">
    <citation type="submission" date="2021-09" db="EMBL/GenBank/DDBJ databases">
        <authorList>
            <person name="Gilroy R."/>
        </authorList>
    </citation>
    <scope>NUCLEOTIDE SEQUENCE</scope>
    <source>
        <strain evidence="6">USAMLcec4-12693</strain>
    </source>
</reference>
<dbReference type="InterPro" id="IPR005119">
    <property type="entry name" value="LysR_subst-bd"/>
</dbReference>
<keyword evidence="3" id="KW-0238">DNA-binding</keyword>
<evidence type="ECO:0000256" key="1">
    <source>
        <dbReference type="ARBA" id="ARBA00009437"/>
    </source>
</evidence>
<sequence length="293" mass="33809">MLDHRILTFLTVCDELNFTRAAQKLHISQPAVSQHIQYIEEYYQVQAFRFQGKRIFLTEAGILLRDSLTSLYNNEMYLKEQLMSITDLKYRVHFGATLTVGEFMIAEPLSHFLAAHPDSDLSVTVANTELLLQKLDAGEIDFAILEGNYPRHLYRHVPYANERFIPICGERHVFKKTPRSLLDLTSERLLVRESGSGTRRILEDAMAEYDLGIENFRHITTIGNMNTIIDMVQNSCGITFLYETAVKEDLKSGAIRRIPLPGWDIRHEISIVWKKDHLFEEALLGLIQELFHV</sequence>
<keyword evidence="4" id="KW-0804">Transcription</keyword>
<dbReference type="Gene3D" id="1.10.10.10">
    <property type="entry name" value="Winged helix-like DNA-binding domain superfamily/Winged helix DNA-binding domain"/>
    <property type="match status" value="1"/>
</dbReference>